<evidence type="ECO:0000256" key="4">
    <source>
        <dbReference type="ARBA" id="ARBA00022729"/>
    </source>
</evidence>
<dbReference type="CDD" id="cd23992">
    <property type="entry name" value="PBP_GOBP"/>
    <property type="match status" value="1"/>
</dbReference>
<gene>
    <name evidence="7" type="primary">LOC108567219</name>
</gene>
<dbReference type="Gene3D" id="1.10.238.20">
    <property type="entry name" value="Pheromone/general odorant binding protein domain"/>
    <property type="match status" value="1"/>
</dbReference>
<evidence type="ECO:0000256" key="1">
    <source>
        <dbReference type="ARBA" id="ARBA00004613"/>
    </source>
</evidence>
<proteinExistence type="inferred from homology"/>
<sequence length="135" mass="14679">MKSFIAICICIVVATQAHSLTKEELEKVKTYKTDCAKDSGVSAKVAEDTNKGVFPADPKLKEFLFCLSKKVGYLNDTGDFQLTTINDKVTANHGQETARDVVAPCTQKKGSSGQETSLALAKCFYEKSKQHIALA</sequence>
<keyword evidence="4 5" id="KW-0732">Signal</keyword>
<evidence type="ECO:0000256" key="3">
    <source>
        <dbReference type="ARBA" id="ARBA00022525"/>
    </source>
</evidence>
<keyword evidence="6" id="KW-1185">Reference proteome</keyword>
<dbReference type="Proteomes" id="UP000695000">
    <property type="component" value="Unplaced"/>
</dbReference>
<reference evidence="7" key="1">
    <citation type="submission" date="2025-08" db="UniProtKB">
        <authorList>
            <consortium name="RefSeq"/>
        </authorList>
    </citation>
    <scope>IDENTIFICATION</scope>
    <source>
        <tissue evidence="7">Whole Larva</tissue>
    </source>
</reference>
<dbReference type="Pfam" id="PF01395">
    <property type="entry name" value="PBP_GOBP"/>
    <property type="match status" value="1"/>
</dbReference>
<protein>
    <submittedName>
        <fullName evidence="7">General odorant-binding protein 69a-like</fullName>
    </submittedName>
</protein>
<comment type="similarity">
    <text evidence="2">Belongs to the PBP/GOBP family.</text>
</comment>
<dbReference type="PANTHER" id="PTHR11857">
    <property type="entry name" value="ODORANT BINDING PROTEIN-RELATED"/>
    <property type="match status" value="1"/>
</dbReference>
<evidence type="ECO:0000313" key="6">
    <source>
        <dbReference type="Proteomes" id="UP000695000"/>
    </source>
</evidence>
<dbReference type="GeneID" id="108567219"/>
<dbReference type="SMART" id="SM00708">
    <property type="entry name" value="PhBP"/>
    <property type="match status" value="1"/>
</dbReference>
<keyword evidence="3" id="KW-0964">Secreted</keyword>
<evidence type="ECO:0000256" key="5">
    <source>
        <dbReference type="SAM" id="SignalP"/>
    </source>
</evidence>
<dbReference type="InterPro" id="IPR006170">
    <property type="entry name" value="PBP/GOBP"/>
</dbReference>
<evidence type="ECO:0000313" key="7">
    <source>
        <dbReference type="RefSeq" id="XP_017783043.1"/>
    </source>
</evidence>
<name>A0ABM1N893_NICVS</name>
<evidence type="ECO:0000256" key="2">
    <source>
        <dbReference type="ARBA" id="ARBA00008098"/>
    </source>
</evidence>
<dbReference type="PANTHER" id="PTHR11857:SF43">
    <property type="entry name" value="GEO07291P1-RELATED"/>
    <property type="match status" value="1"/>
</dbReference>
<dbReference type="InterPro" id="IPR036728">
    <property type="entry name" value="PBP_GOBP_sf"/>
</dbReference>
<dbReference type="RefSeq" id="XP_017783043.1">
    <property type="nucleotide sequence ID" value="XM_017927554.1"/>
</dbReference>
<feature type="signal peptide" evidence="5">
    <location>
        <begin position="1"/>
        <end position="17"/>
    </location>
</feature>
<accession>A0ABM1N893</accession>
<organism evidence="6 7">
    <name type="scientific">Nicrophorus vespilloides</name>
    <name type="common">Boreal carrion beetle</name>
    <dbReference type="NCBI Taxonomy" id="110193"/>
    <lineage>
        <taxon>Eukaryota</taxon>
        <taxon>Metazoa</taxon>
        <taxon>Ecdysozoa</taxon>
        <taxon>Arthropoda</taxon>
        <taxon>Hexapoda</taxon>
        <taxon>Insecta</taxon>
        <taxon>Pterygota</taxon>
        <taxon>Neoptera</taxon>
        <taxon>Endopterygota</taxon>
        <taxon>Coleoptera</taxon>
        <taxon>Polyphaga</taxon>
        <taxon>Staphyliniformia</taxon>
        <taxon>Silphidae</taxon>
        <taxon>Nicrophorinae</taxon>
        <taxon>Nicrophorus</taxon>
    </lineage>
</organism>
<dbReference type="SUPFAM" id="SSF47565">
    <property type="entry name" value="Insect pheromone/odorant-binding proteins"/>
    <property type="match status" value="1"/>
</dbReference>
<comment type="subcellular location">
    <subcellularLocation>
        <location evidence="1">Secreted</location>
    </subcellularLocation>
</comment>
<feature type="chain" id="PRO_5047158286" evidence="5">
    <location>
        <begin position="18"/>
        <end position="135"/>
    </location>
</feature>